<dbReference type="Gene3D" id="3.40.50.300">
    <property type="entry name" value="P-loop containing nucleotide triphosphate hydrolases"/>
    <property type="match status" value="2"/>
</dbReference>
<dbReference type="PROSITE" id="PS51192">
    <property type="entry name" value="HELICASE_ATP_BIND_1"/>
    <property type="match status" value="1"/>
</dbReference>
<comment type="function">
    <text evidence="11">ATP-dependent RNA helicase required for 60S ribosomal subunit synthesis. Involved in efficient pre-rRNA processing, predominantly at site A3, which is necessary for the normal formation of 25S and 5.8S rRNAs.</text>
</comment>
<evidence type="ECO:0000256" key="7">
    <source>
        <dbReference type="ARBA" id="ARBA00022801"/>
    </source>
</evidence>
<sequence>MSKELTEAEIAAKKERKAAKKAAKAAAAEDKAVEPEQPSQQDEKAAKKAAKKEKKRKAEEVDESKEEKSEKPKKSKKSSKEDAASTPASDSDAAAFFKENNMTVSDTSIKPLLRFDDLDVEEGLVKPLKAFEKPTPIQSITWPCLLQGKDTIGIAETGSGKTLAFAIPGLSRHVLSDASNKTPSILVIAPTRELAVQTYDNIDKLKMTPSICLYGGVSKEEQKRTIKKNKPRVIVGTPGRLLDLVNDGGLDLSNVKYLVLDEADRMLDQGFEKDITAIIGNTPSTRQTAMFSATWPQSVRALAATFMRDPVRVTVGSEELTANKRVDQVIETLDNPRMKEQRLNAHLKSIRKEMGKARVLVFALYKKEASRIENTLRRGGHAVGSIHGDLSQQQRMKALADFKDGSVPLLVATDVAARGLDIPNVEVVINVTFPLTIEDYVHRIGRTGRGGAYGKSITFFTDEDKSHAGELMKVLREGGYEIPEGLKKYPAVIKKKESSSYGAHFREIDPAAKPKKITFD</sequence>
<dbReference type="EMBL" id="SPNW01000009">
    <property type="protein sequence ID" value="TIA91933.1"/>
    <property type="molecule type" value="Genomic_DNA"/>
</dbReference>
<evidence type="ECO:0000256" key="11">
    <source>
        <dbReference type="ARBA" id="ARBA00037449"/>
    </source>
</evidence>
<keyword evidence="5" id="KW-0698">rRNA processing</keyword>
<feature type="domain" description="Helicase C-terminal" evidence="15">
    <location>
        <begin position="342"/>
        <end position="490"/>
    </location>
</feature>
<feature type="compositionally biased region" description="Basic residues" evidence="13">
    <location>
        <begin position="14"/>
        <end position="23"/>
    </location>
</feature>
<dbReference type="InterPro" id="IPR011545">
    <property type="entry name" value="DEAD/DEAH_box_helicase_dom"/>
</dbReference>
<reference evidence="16 17" key="1">
    <citation type="submission" date="2019-03" db="EMBL/GenBank/DDBJ databases">
        <title>Sequencing 23 genomes of Wallemia ichthyophaga.</title>
        <authorList>
            <person name="Gostincar C."/>
        </authorList>
    </citation>
    <scope>NUCLEOTIDE SEQUENCE [LARGE SCALE GENOMIC DNA]</scope>
    <source>
        <strain evidence="16 17">EXF-5753</strain>
    </source>
</reference>
<comment type="similarity">
    <text evidence="2">Belongs to the DEAD box helicase family. DDX5/DBP2 subfamily.</text>
</comment>
<dbReference type="PROSITE" id="PS51194">
    <property type="entry name" value="HELICASE_CTER"/>
    <property type="match status" value="1"/>
</dbReference>
<keyword evidence="6 12" id="KW-0547">Nucleotide-binding</keyword>
<dbReference type="Pfam" id="PF00271">
    <property type="entry name" value="Helicase_C"/>
    <property type="match status" value="1"/>
</dbReference>
<feature type="compositionally biased region" description="Basic and acidic residues" evidence="13">
    <location>
        <begin position="1"/>
        <end position="13"/>
    </location>
</feature>
<keyword evidence="4" id="KW-0690">Ribosome biogenesis</keyword>
<name>A0A4V4LTW1_9BASI</name>
<dbReference type="GO" id="GO:0003676">
    <property type="term" value="F:nucleic acid binding"/>
    <property type="evidence" value="ECO:0007669"/>
    <property type="project" value="InterPro"/>
</dbReference>
<organism evidence="16 17">
    <name type="scientific">Wallemia hederae</name>
    <dbReference type="NCBI Taxonomy" id="1540922"/>
    <lineage>
        <taxon>Eukaryota</taxon>
        <taxon>Fungi</taxon>
        <taxon>Dikarya</taxon>
        <taxon>Basidiomycota</taxon>
        <taxon>Wallemiomycotina</taxon>
        <taxon>Wallemiomycetes</taxon>
        <taxon>Wallemiales</taxon>
        <taxon>Wallemiaceae</taxon>
        <taxon>Wallemia</taxon>
    </lineage>
</organism>
<dbReference type="OrthoDB" id="196131at2759"/>
<dbReference type="InterPro" id="IPR044742">
    <property type="entry name" value="DEAD/DEAH_RhlB"/>
</dbReference>
<evidence type="ECO:0000256" key="6">
    <source>
        <dbReference type="ARBA" id="ARBA00022741"/>
    </source>
</evidence>
<keyword evidence="10" id="KW-0539">Nucleus</keyword>
<dbReference type="SMART" id="SM00490">
    <property type="entry name" value="HELICc"/>
    <property type="match status" value="1"/>
</dbReference>
<proteinExistence type="inferred from homology"/>
<dbReference type="PROSITE" id="PS00039">
    <property type="entry name" value="DEAD_ATP_HELICASE"/>
    <property type="match status" value="1"/>
</dbReference>
<dbReference type="Pfam" id="PF00270">
    <property type="entry name" value="DEAD"/>
    <property type="match status" value="1"/>
</dbReference>
<evidence type="ECO:0000313" key="17">
    <source>
        <dbReference type="Proteomes" id="UP000310189"/>
    </source>
</evidence>
<evidence type="ECO:0000256" key="9">
    <source>
        <dbReference type="ARBA" id="ARBA00022840"/>
    </source>
</evidence>
<dbReference type="SUPFAM" id="SSF52540">
    <property type="entry name" value="P-loop containing nucleoside triphosphate hydrolases"/>
    <property type="match status" value="1"/>
</dbReference>
<keyword evidence="8 12" id="KW-0347">Helicase</keyword>
<evidence type="ECO:0000256" key="13">
    <source>
        <dbReference type="SAM" id="MobiDB-lite"/>
    </source>
</evidence>
<evidence type="ECO:0000256" key="12">
    <source>
        <dbReference type="RuleBase" id="RU000492"/>
    </source>
</evidence>
<feature type="domain" description="Helicase ATP-binding" evidence="14">
    <location>
        <begin position="142"/>
        <end position="313"/>
    </location>
</feature>
<protein>
    <recommendedName>
        <fullName evidence="3">RNA helicase</fullName>
        <ecNumber evidence="3">3.6.4.13</ecNumber>
    </recommendedName>
</protein>
<evidence type="ECO:0000256" key="3">
    <source>
        <dbReference type="ARBA" id="ARBA00012552"/>
    </source>
</evidence>
<evidence type="ECO:0000259" key="14">
    <source>
        <dbReference type="PROSITE" id="PS51192"/>
    </source>
</evidence>
<comment type="subcellular location">
    <subcellularLocation>
        <location evidence="1">Nucleus</location>
        <location evidence="1">Nucleolus</location>
    </subcellularLocation>
</comment>
<dbReference type="CDD" id="cd18787">
    <property type="entry name" value="SF2_C_DEAD"/>
    <property type="match status" value="1"/>
</dbReference>
<dbReference type="GO" id="GO:0005524">
    <property type="term" value="F:ATP binding"/>
    <property type="evidence" value="ECO:0007669"/>
    <property type="project" value="UniProtKB-KW"/>
</dbReference>
<evidence type="ECO:0000256" key="8">
    <source>
        <dbReference type="ARBA" id="ARBA00022806"/>
    </source>
</evidence>
<dbReference type="SMART" id="SM00487">
    <property type="entry name" value="DEXDc"/>
    <property type="match status" value="1"/>
</dbReference>
<keyword evidence="17" id="KW-1185">Reference proteome</keyword>
<dbReference type="InterPro" id="IPR027417">
    <property type="entry name" value="P-loop_NTPase"/>
</dbReference>
<feature type="compositionally biased region" description="Basic and acidic residues" evidence="13">
    <location>
        <begin position="65"/>
        <end position="83"/>
    </location>
</feature>
<dbReference type="Proteomes" id="UP000310189">
    <property type="component" value="Unassembled WGS sequence"/>
</dbReference>
<evidence type="ECO:0000256" key="2">
    <source>
        <dbReference type="ARBA" id="ARBA00009334"/>
    </source>
</evidence>
<dbReference type="GO" id="GO:0003724">
    <property type="term" value="F:RNA helicase activity"/>
    <property type="evidence" value="ECO:0007669"/>
    <property type="project" value="UniProtKB-EC"/>
</dbReference>
<evidence type="ECO:0000256" key="5">
    <source>
        <dbReference type="ARBA" id="ARBA00022552"/>
    </source>
</evidence>
<evidence type="ECO:0000313" key="16">
    <source>
        <dbReference type="EMBL" id="TIA91933.1"/>
    </source>
</evidence>
<comment type="caution">
    <text evidence="16">The sequence shown here is derived from an EMBL/GenBank/DDBJ whole genome shotgun (WGS) entry which is preliminary data.</text>
</comment>
<dbReference type="EC" id="3.6.4.13" evidence="3"/>
<keyword evidence="7 12" id="KW-0378">Hydrolase</keyword>
<dbReference type="InterPro" id="IPR000629">
    <property type="entry name" value="RNA-helicase_DEAD-box_CS"/>
</dbReference>
<feature type="region of interest" description="Disordered" evidence="13">
    <location>
        <begin position="1"/>
        <end position="92"/>
    </location>
</feature>
<evidence type="ECO:0000256" key="4">
    <source>
        <dbReference type="ARBA" id="ARBA00022517"/>
    </source>
</evidence>
<evidence type="ECO:0000256" key="1">
    <source>
        <dbReference type="ARBA" id="ARBA00004604"/>
    </source>
</evidence>
<keyword evidence="9 12" id="KW-0067">ATP-binding</keyword>
<dbReference type="InterPro" id="IPR014001">
    <property type="entry name" value="Helicase_ATP-bd"/>
</dbReference>
<accession>A0A4V4LTW1</accession>
<dbReference type="GO" id="GO:0016787">
    <property type="term" value="F:hydrolase activity"/>
    <property type="evidence" value="ECO:0007669"/>
    <property type="project" value="UniProtKB-KW"/>
</dbReference>
<dbReference type="AlphaFoldDB" id="A0A4V4LTW1"/>
<evidence type="ECO:0000259" key="15">
    <source>
        <dbReference type="PROSITE" id="PS51194"/>
    </source>
</evidence>
<evidence type="ECO:0000256" key="10">
    <source>
        <dbReference type="ARBA" id="ARBA00023242"/>
    </source>
</evidence>
<dbReference type="PANTHER" id="PTHR47958">
    <property type="entry name" value="ATP-DEPENDENT RNA HELICASE DBP3"/>
    <property type="match status" value="1"/>
</dbReference>
<gene>
    <name evidence="16" type="ORF">E3P99_00795</name>
</gene>
<dbReference type="InterPro" id="IPR001650">
    <property type="entry name" value="Helicase_C-like"/>
</dbReference>
<dbReference type="CDD" id="cd00268">
    <property type="entry name" value="DEADc"/>
    <property type="match status" value="1"/>
</dbReference>